<dbReference type="EMBL" id="CP109441">
    <property type="protein sequence ID" value="WUV48572.1"/>
    <property type="molecule type" value="Genomic_DNA"/>
</dbReference>
<evidence type="ECO:0000313" key="3">
    <source>
        <dbReference type="Proteomes" id="UP001432062"/>
    </source>
</evidence>
<reference evidence="2" key="1">
    <citation type="submission" date="2022-10" db="EMBL/GenBank/DDBJ databases">
        <title>The complete genomes of actinobacterial strains from the NBC collection.</title>
        <authorList>
            <person name="Joergensen T.S."/>
            <person name="Alvarez Arevalo M."/>
            <person name="Sterndorff E.B."/>
            <person name="Faurdal D."/>
            <person name="Vuksanovic O."/>
            <person name="Mourched A.-S."/>
            <person name="Charusanti P."/>
            <person name="Shaw S."/>
            <person name="Blin K."/>
            <person name="Weber T."/>
        </authorList>
    </citation>
    <scope>NUCLEOTIDE SEQUENCE</scope>
    <source>
        <strain evidence="2">NBC_01482</strain>
    </source>
</reference>
<dbReference type="Proteomes" id="UP001432062">
    <property type="component" value="Chromosome"/>
</dbReference>
<gene>
    <name evidence="2" type="ORF">OG563_10455</name>
</gene>
<sequence length="338" mass="38304">MEHAAGYSEATEHPRVAKVPLSHVSIEVGHFYMHDLANGEEKIRTQFRRIVPLVTAFTEAAKIEFGPRARVSTCFLVDDYFRSDTNPGEILDKLLRNADECGLSIDYLAREAGCWEVPAAEYGAVSAPRIELAELVRARIVAEPPEGANGRRPPTAESGWLCNGRRASDDPSEQAMHDEPYEPAEEFGRREHSIFLDVEMWSKQTRKVNGRKEVFTKWSCPYLASIWQLLRLGMLRFDGMPVVEPQPWEAGMPWPSSWWEMPAVVQLNPRAKPFAAYRSLSLLPQRYLGIEHAVRVILDHIQLDDEVVDQIVARGNEEGIDVSRKVTERLTHFLLDGS</sequence>
<dbReference type="InterPro" id="IPR049747">
    <property type="entry name" value="SCO2522-like"/>
</dbReference>
<dbReference type="NCBIfam" id="NF040566">
    <property type="entry name" value="SCO2522_fam"/>
    <property type="match status" value="1"/>
</dbReference>
<proteinExistence type="predicted"/>
<name>A0ABZ1YZ55_9NOCA</name>
<accession>A0ABZ1YZ55</accession>
<keyword evidence="3" id="KW-1185">Reference proteome</keyword>
<evidence type="ECO:0000256" key="1">
    <source>
        <dbReference type="SAM" id="MobiDB-lite"/>
    </source>
</evidence>
<evidence type="ECO:0000313" key="2">
    <source>
        <dbReference type="EMBL" id="WUV48572.1"/>
    </source>
</evidence>
<dbReference type="RefSeq" id="WP_040694812.1">
    <property type="nucleotide sequence ID" value="NZ_CP109149.1"/>
</dbReference>
<feature type="region of interest" description="Disordered" evidence="1">
    <location>
        <begin position="145"/>
        <end position="177"/>
    </location>
</feature>
<organism evidence="2 3">
    <name type="scientific">Nocardia vinacea</name>
    <dbReference type="NCBI Taxonomy" id="96468"/>
    <lineage>
        <taxon>Bacteria</taxon>
        <taxon>Bacillati</taxon>
        <taxon>Actinomycetota</taxon>
        <taxon>Actinomycetes</taxon>
        <taxon>Mycobacteriales</taxon>
        <taxon>Nocardiaceae</taxon>
        <taxon>Nocardia</taxon>
    </lineage>
</organism>
<protein>
    <submittedName>
        <fullName evidence="2">SCO2522 family protein</fullName>
    </submittedName>
</protein>